<feature type="transmembrane region" description="Helical" evidence="9">
    <location>
        <begin position="163"/>
        <end position="192"/>
    </location>
</feature>
<dbReference type="STRING" id="45072.Lqua_3098"/>
<dbReference type="GO" id="GO:0006829">
    <property type="term" value="P:zinc ion transport"/>
    <property type="evidence" value="ECO:0007669"/>
    <property type="project" value="UniProtKB-KW"/>
</dbReference>
<evidence type="ECO:0000256" key="8">
    <source>
        <dbReference type="ARBA" id="ARBA00023136"/>
    </source>
</evidence>
<feature type="transmembrane region" description="Helical" evidence="9">
    <location>
        <begin position="115"/>
        <end position="135"/>
    </location>
</feature>
<dbReference type="AlphaFoldDB" id="A0A378KSE6"/>
<evidence type="ECO:0000256" key="6">
    <source>
        <dbReference type="ARBA" id="ARBA00022906"/>
    </source>
</evidence>
<name>A0A378KSE6_9GAMM</name>
<keyword evidence="6" id="KW-0406">Ion transport</keyword>
<reference evidence="13 15" key="2">
    <citation type="submission" date="2018-06" db="EMBL/GenBank/DDBJ databases">
        <authorList>
            <consortium name="Pathogen Informatics"/>
            <person name="Doyle S."/>
        </authorList>
    </citation>
    <scope>NUCLEOTIDE SEQUENCE [LARGE SCALE GENOMIC DNA]</scope>
    <source>
        <strain evidence="13 15">NCTC12376</strain>
    </source>
</reference>
<dbReference type="InterPro" id="IPR036837">
    <property type="entry name" value="Cation_efflux_CTD_sf"/>
</dbReference>
<dbReference type="SUPFAM" id="SSF161111">
    <property type="entry name" value="Cation efflux protein transmembrane domain-like"/>
    <property type="match status" value="1"/>
</dbReference>
<evidence type="ECO:0000256" key="9">
    <source>
        <dbReference type="SAM" id="Phobius"/>
    </source>
</evidence>
<keyword evidence="4" id="KW-0410">Iron transport</keyword>
<keyword evidence="4" id="KW-0408">Iron</keyword>
<reference evidence="12 14" key="1">
    <citation type="submission" date="2015-11" db="EMBL/GenBank/DDBJ databases">
        <title>Genomic analysis of 38 Legionella species identifies large and diverse effector repertoires.</title>
        <authorList>
            <person name="Burstein D."/>
            <person name="Amaro F."/>
            <person name="Zusman T."/>
            <person name="Lifshitz Z."/>
            <person name="Cohen O."/>
            <person name="Gilbert J.A."/>
            <person name="Pupko T."/>
            <person name="Shuman H.A."/>
            <person name="Segal G."/>
        </authorList>
    </citation>
    <scope>NUCLEOTIDE SEQUENCE [LARGE SCALE GENOMIC DNA]</scope>
    <source>
        <strain evidence="12 14">ATCC 49507</strain>
    </source>
</reference>
<feature type="domain" description="Cation efflux protein cytoplasmic" evidence="11">
    <location>
        <begin position="212"/>
        <end position="289"/>
    </location>
</feature>
<accession>A0A378KSE6</accession>
<dbReference type="FunFam" id="1.20.1510.10:FF:000006">
    <property type="entry name" value="Divalent cation efflux transporter"/>
    <property type="match status" value="1"/>
</dbReference>
<dbReference type="InterPro" id="IPR058533">
    <property type="entry name" value="Cation_efflux_TM"/>
</dbReference>
<dbReference type="SUPFAM" id="SSF160240">
    <property type="entry name" value="Cation efflux protein cytoplasmic domain-like"/>
    <property type="match status" value="1"/>
</dbReference>
<evidence type="ECO:0000313" key="12">
    <source>
        <dbReference type="EMBL" id="KTD43744.1"/>
    </source>
</evidence>
<evidence type="ECO:0000256" key="5">
    <source>
        <dbReference type="ARBA" id="ARBA00022692"/>
    </source>
</evidence>
<dbReference type="Gene3D" id="1.20.1510.10">
    <property type="entry name" value="Cation efflux protein transmembrane domain"/>
    <property type="match status" value="1"/>
</dbReference>
<keyword evidence="6" id="KW-0862">Zinc</keyword>
<feature type="domain" description="Cation efflux protein transmembrane" evidence="10">
    <location>
        <begin position="15"/>
        <end position="207"/>
    </location>
</feature>
<dbReference type="InterPro" id="IPR027469">
    <property type="entry name" value="Cation_efflux_TMD_sf"/>
</dbReference>
<evidence type="ECO:0000256" key="3">
    <source>
        <dbReference type="ARBA" id="ARBA00022448"/>
    </source>
</evidence>
<evidence type="ECO:0000259" key="10">
    <source>
        <dbReference type="Pfam" id="PF01545"/>
    </source>
</evidence>
<comment type="similarity">
    <text evidence="2">Belongs to the cation diffusion facilitator (CDF) transporter (TC 2.A.4) family. FieF subfamily.</text>
</comment>
<keyword evidence="8 9" id="KW-0472">Membrane</keyword>
<dbReference type="InterPro" id="IPR027470">
    <property type="entry name" value="Cation_efflux_CTD"/>
</dbReference>
<proteinExistence type="inferred from homology"/>
<keyword evidence="14" id="KW-1185">Reference proteome</keyword>
<keyword evidence="7 9" id="KW-1133">Transmembrane helix</keyword>
<dbReference type="NCBIfam" id="TIGR01297">
    <property type="entry name" value="CDF"/>
    <property type="match status" value="1"/>
</dbReference>
<dbReference type="EMBL" id="LNYR01000046">
    <property type="protein sequence ID" value="KTD43744.1"/>
    <property type="molecule type" value="Genomic_DNA"/>
</dbReference>
<gene>
    <name evidence="13" type="primary">fieF</name>
    <name evidence="12" type="ORF">Lqua_3098</name>
    <name evidence="13" type="ORF">NCTC12376_01063</name>
</gene>
<evidence type="ECO:0000313" key="14">
    <source>
        <dbReference type="Proteomes" id="UP000054639"/>
    </source>
</evidence>
<dbReference type="EMBL" id="UGOW01000001">
    <property type="protein sequence ID" value="STY17266.1"/>
    <property type="molecule type" value="Genomic_DNA"/>
</dbReference>
<keyword evidence="3" id="KW-0813">Transport</keyword>
<dbReference type="RefSeq" id="WP_058475221.1">
    <property type="nucleotide sequence ID" value="NZ_CAAAIL010000003.1"/>
</dbReference>
<organism evidence="13 15">
    <name type="scientific">Legionella quateirensis</name>
    <dbReference type="NCBI Taxonomy" id="45072"/>
    <lineage>
        <taxon>Bacteria</taxon>
        <taxon>Pseudomonadati</taxon>
        <taxon>Pseudomonadota</taxon>
        <taxon>Gammaproteobacteria</taxon>
        <taxon>Legionellales</taxon>
        <taxon>Legionellaceae</taxon>
        <taxon>Legionella</taxon>
    </lineage>
</organism>
<dbReference type="Pfam" id="PF01545">
    <property type="entry name" value="Cation_efflux"/>
    <property type="match status" value="1"/>
</dbReference>
<keyword evidence="6" id="KW-0864">Zinc transport</keyword>
<dbReference type="PANTHER" id="PTHR43840">
    <property type="entry name" value="MITOCHONDRIAL METAL TRANSPORTER 1-RELATED"/>
    <property type="match status" value="1"/>
</dbReference>
<dbReference type="InterPro" id="IPR002524">
    <property type="entry name" value="Cation_efflux"/>
</dbReference>
<dbReference type="InterPro" id="IPR050291">
    <property type="entry name" value="CDF_Transporter"/>
</dbReference>
<dbReference type="Gene3D" id="3.30.70.1350">
    <property type="entry name" value="Cation efflux protein, cytoplasmic domain"/>
    <property type="match status" value="1"/>
</dbReference>
<dbReference type="PANTHER" id="PTHR43840:SF15">
    <property type="entry name" value="MITOCHONDRIAL METAL TRANSPORTER 1-RELATED"/>
    <property type="match status" value="1"/>
</dbReference>
<feature type="transmembrane region" description="Helical" evidence="9">
    <location>
        <begin position="82"/>
        <end position="103"/>
    </location>
</feature>
<evidence type="ECO:0000313" key="15">
    <source>
        <dbReference type="Proteomes" id="UP000254230"/>
    </source>
</evidence>
<sequence length="384" mass="42802">MIQNDRYRQAKKVTLIGALVNALLGVVKLIGGIIYHSHALVADGVHSFSDLITDVMVLFASKYGSLDADDTHPYGHQRIETAATLLLAQLLILAGFGIAWDALDELINSTHTMPNWLSLPIICCSIIANELLFHYTKHVGKRINSPLITANAWHHRSDAASSIVVLLGLIGSLAGFVYLDAVAAIIVGLMIVKMGWDYGWNSVKELVDTAVEPELLAQIEQVIQSIDGVQKIHQLRSRFMGNDVLIDVHILVSPKISVSEGHYIAQHVHRALVAQIDSVQDVIVHVDPEDDEVCSPSLHLPSRKVIQDQLLTEVHIDFPQILFWNLHYLNGKISIDIACTEDFNQWQELHNRIILALKLQADIEEVRLFSLHEMMHHSESVLVN</sequence>
<evidence type="ECO:0000256" key="7">
    <source>
        <dbReference type="ARBA" id="ARBA00022989"/>
    </source>
</evidence>
<dbReference type="GO" id="GO:0008324">
    <property type="term" value="F:monoatomic cation transmembrane transporter activity"/>
    <property type="evidence" value="ECO:0007669"/>
    <property type="project" value="InterPro"/>
</dbReference>
<evidence type="ECO:0000313" key="13">
    <source>
        <dbReference type="EMBL" id="STY17266.1"/>
    </source>
</evidence>
<dbReference type="OrthoDB" id="9806522at2"/>
<dbReference type="GO" id="GO:0016020">
    <property type="term" value="C:membrane"/>
    <property type="evidence" value="ECO:0007669"/>
    <property type="project" value="UniProtKB-SubCell"/>
</dbReference>
<feature type="transmembrane region" description="Helical" evidence="9">
    <location>
        <begin position="12"/>
        <end position="35"/>
    </location>
</feature>
<evidence type="ECO:0000256" key="4">
    <source>
        <dbReference type="ARBA" id="ARBA00022496"/>
    </source>
</evidence>
<comment type="subcellular location">
    <subcellularLocation>
        <location evidence="1">Membrane</location>
        <topology evidence="1">Multi-pass membrane protein</topology>
    </subcellularLocation>
</comment>
<protein>
    <submittedName>
        <fullName evidence="13">Cation efflux family protein</fullName>
    </submittedName>
</protein>
<evidence type="ECO:0000256" key="1">
    <source>
        <dbReference type="ARBA" id="ARBA00004141"/>
    </source>
</evidence>
<dbReference type="GO" id="GO:0006826">
    <property type="term" value="P:iron ion transport"/>
    <property type="evidence" value="ECO:0007669"/>
    <property type="project" value="UniProtKB-KW"/>
</dbReference>
<dbReference type="Pfam" id="PF16916">
    <property type="entry name" value="ZT_dimer"/>
    <property type="match status" value="1"/>
</dbReference>
<dbReference type="Proteomes" id="UP000254230">
    <property type="component" value="Unassembled WGS sequence"/>
</dbReference>
<keyword evidence="5 9" id="KW-0812">Transmembrane</keyword>
<dbReference type="Proteomes" id="UP000054639">
    <property type="component" value="Unassembled WGS sequence"/>
</dbReference>
<evidence type="ECO:0000256" key="2">
    <source>
        <dbReference type="ARBA" id="ARBA00010212"/>
    </source>
</evidence>
<evidence type="ECO:0000259" key="11">
    <source>
        <dbReference type="Pfam" id="PF16916"/>
    </source>
</evidence>